<name>A0ABR8A565_9CYAN</name>
<dbReference type="InterPro" id="IPR052781">
    <property type="entry name" value="Cys_protease_inhibitor_I42"/>
</dbReference>
<gene>
    <name evidence="4" type="ORF">H6G24_03800</name>
</gene>
<keyword evidence="1 4" id="KW-0646">Protease inhibitor</keyword>
<evidence type="ECO:0000256" key="2">
    <source>
        <dbReference type="ARBA" id="ARBA00022704"/>
    </source>
</evidence>
<dbReference type="SUPFAM" id="SSF141066">
    <property type="entry name" value="ICP-like"/>
    <property type="match status" value="1"/>
</dbReference>
<protein>
    <submittedName>
        <fullName evidence="4">Protease inhibitor I42 family protein</fullName>
    </submittedName>
</protein>
<proteinExistence type="predicted"/>
<dbReference type="Proteomes" id="UP000658514">
    <property type="component" value="Unassembled WGS sequence"/>
</dbReference>
<evidence type="ECO:0000313" key="4">
    <source>
        <dbReference type="EMBL" id="MBD2194620.1"/>
    </source>
</evidence>
<feature type="domain" description="Proteinase inhibitor I42 chagasin" evidence="3">
    <location>
        <begin position="18"/>
        <end position="103"/>
    </location>
</feature>
<comment type="caution">
    <text evidence="4">The sequence shown here is derived from an EMBL/GenBank/DDBJ whole genome shotgun (WGS) entry which is preliminary data.</text>
</comment>
<sequence length="108" mass="12274">MSSNLILGKDDNGKTVELSVGQSFLIQLNENPTTGYQWEVSKIDADFVKLTEDQYIQNIDSETGGGGIRNFKFTANSTGEYQIQLVHQCSWRRDESSITYFKIKLRIC</sequence>
<evidence type="ECO:0000313" key="5">
    <source>
        <dbReference type="Proteomes" id="UP000658514"/>
    </source>
</evidence>
<keyword evidence="5" id="KW-1185">Reference proteome</keyword>
<dbReference type="InterPro" id="IPR036331">
    <property type="entry name" value="Chagasin-like_sf"/>
</dbReference>
<dbReference type="Pfam" id="PF09394">
    <property type="entry name" value="Inhibitor_I42"/>
    <property type="match status" value="1"/>
</dbReference>
<dbReference type="EMBL" id="JACJQH010000004">
    <property type="protein sequence ID" value="MBD2194620.1"/>
    <property type="molecule type" value="Genomic_DNA"/>
</dbReference>
<evidence type="ECO:0000256" key="1">
    <source>
        <dbReference type="ARBA" id="ARBA00022690"/>
    </source>
</evidence>
<reference evidence="4 5" key="1">
    <citation type="journal article" date="2020" name="ISME J.">
        <title>Comparative genomics reveals insights into cyanobacterial evolution and habitat adaptation.</title>
        <authorList>
            <person name="Chen M.Y."/>
            <person name="Teng W.K."/>
            <person name="Zhao L."/>
            <person name="Hu C.X."/>
            <person name="Zhou Y.K."/>
            <person name="Han B.P."/>
            <person name="Song L.R."/>
            <person name="Shu W.S."/>
        </authorList>
    </citation>
    <scope>NUCLEOTIDE SEQUENCE [LARGE SCALE GENOMIC DNA]</scope>
    <source>
        <strain evidence="4 5">FACHB-288</strain>
    </source>
</reference>
<dbReference type="Gene3D" id="2.60.40.2020">
    <property type="match status" value="1"/>
</dbReference>
<organism evidence="4 5">
    <name type="scientific">Calothrix parietina FACHB-288</name>
    <dbReference type="NCBI Taxonomy" id="2692896"/>
    <lineage>
        <taxon>Bacteria</taxon>
        <taxon>Bacillati</taxon>
        <taxon>Cyanobacteriota</taxon>
        <taxon>Cyanophyceae</taxon>
        <taxon>Nostocales</taxon>
        <taxon>Calotrichaceae</taxon>
        <taxon>Calothrix</taxon>
    </lineage>
</organism>
<dbReference type="PANTHER" id="PTHR36530:SF1">
    <property type="entry name" value="AMOEBIASIN-1"/>
    <property type="match status" value="1"/>
</dbReference>
<accession>A0ABR8A565</accession>
<dbReference type="PANTHER" id="PTHR36530">
    <property type="entry name" value="INHIBITOR OF CYSTEINE PEPTIDASE"/>
    <property type="match status" value="1"/>
</dbReference>
<dbReference type="InterPro" id="IPR018990">
    <property type="entry name" value="Prot_inh_I42_chagasin"/>
</dbReference>
<keyword evidence="2" id="KW-0789">Thiol protease inhibitor</keyword>
<dbReference type="RefSeq" id="WP_190538633.1">
    <property type="nucleotide sequence ID" value="NZ_CAWPNO010000073.1"/>
</dbReference>
<dbReference type="GO" id="GO:0030414">
    <property type="term" value="F:peptidase inhibitor activity"/>
    <property type="evidence" value="ECO:0007669"/>
    <property type="project" value="UniProtKB-KW"/>
</dbReference>
<evidence type="ECO:0000259" key="3">
    <source>
        <dbReference type="Pfam" id="PF09394"/>
    </source>
</evidence>